<comment type="caution">
    <text evidence="1">The sequence shown here is derived from an EMBL/GenBank/DDBJ whole genome shotgun (WGS) entry which is preliminary data.</text>
</comment>
<evidence type="ECO:0008006" key="3">
    <source>
        <dbReference type="Google" id="ProtNLM"/>
    </source>
</evidence>
<organism evidence="1 2">
    <name type="scientific">Coprinellus micaceus</name>
    <name type="common">Glistening ink-cap mushroom</name>
    <name type="synonym">Coprinus micaceus</name>
    <dbReference type="NCBI Taxonomy" id="71717"/>
    <lineage>
        <taxon>Eukaryota</taxon>
        <taxon>Fungi</taxon>
        <taxon>Dikarya</taxon>
        <taxon>Basidiomycota</taxon>
        <taxon>Agaricomycotina</taxon>
        <taxon>Agaricomycetes</taxon>
        <taxon>Agaricomycetidae</taxon>
        <taxon>Agaricales</taxon>
        <taxon>Agaricineae</taxon>
        <taxon>Psathyrellaceae</taxon>
        <taxon>Coprinellus</taxon>
    </lineage>
</organism>
<reference evidence="1 2" key="1">
    <citation type="journal article" date="2019" name="Nat. Ecol. Evol.">
        <title>Megaphylogeny resolves global patterns of mushroom evolution.</title>
        <authorList>
            <person name="Varga T."/>
            <person name="Krizsan K."/>
            <person name="Foldi C."/>
            <person name="Dima B."/>
            <person name="Sanchez-Garcia M."/>
            <person name="Sanchez-Ramirez S."/>
            <person name="Szollosi G.J."/>
            <person name="Szarkandi J.G."/>
            <person name="Papp V."/>
            <person name="Albert L."/>
            <person name="Andreopoulos W."/>
            <person name="Angelini C."/>
            <person name="Antonin V."/>
            <person name="Barry K.W."/>
            <person name="Bougher N.L."/>
            <person name="Buchanan P."/>
            <person name="Buyck B."/>
            <person name="Bense V."/>
            <person name="Catcheside P."/>
            <person name="Chovatia M."/>
            <person name="Cooper J."/>
            <person name="Damon W."/>
            <person name="Desjardin D."/>
            <person name="Finy P."/>
            <person name="Geml J."/>
            <person name="Haridas S."/>
            <person name="Hughes K."/>
            <person name="Justo A."/>
            <person name="Karasinski D."/>
            <person name="Kautmanova I."/>
            <person name="Kiss B."/>
            <person name="Kocsube S."/>
            <person name="Kotiranta H."/>
            <person name="LaButti K.M."/>
            <person name="Lechner B.E."/>
            <person name="Liimatainen K."/>
            <person name="Lipzen A."/>
            <person name="Lukacs Z."/>
            <person name="Mihaltcheva S."/>
            <person name="Morgado L.N."/>
            <person name="Niskanen T."/>
            <person name="Noordeloos M.E."/>
            <person name="Ohm R.A."/>
            <person name="Ortiz-Santana B."/>
            <person name="Ovrebo C."/>
            <person name="Racz N."/>
            <person name="Riley R."/>
            <person name="Savchenko A."/>
            <person name="Shiryaev A."/>
            <person name="Soop K."/>
            <person name="Spirin V."/>
            <person name="Szebenyi C."/>
            <person name="Tomsovsky M."/>
            <person name="Tulloss R.E."/>
            <person name="Uehling J."/>
            <person name="Grigoriev I.V."/>
            <person name="Vagvolgyi C."/>
            <person name="Papp T."/>
            <person name="Martin F.M."/>
            <person name="Miettinen O."/>
            <person name="Hibbett D.S."/>
            <person name="Nagy L.G."/>
        </authorList>
    </citation>
    <scope>NUCLEOTIDE SEQUENCE [LARGE SCALE GENOMIC DNA]</scope>
    <source>
        <strain evidence="1 2">FP101781</strain>
    </source>
</reference>
<accession>A0A4Y7TF14</accession>
<dbReference type="Gene3D" id="3.80.10.10">
    <property type="entry name" value="Ribonuclease Inhibitor"/>
    <property type="match status" value="1"/>
</dbReference>
<dbReference type="Proteomes" id="UP000298030">
    <property type="component" value="Unassembled WGS sequence"/>
</dbReference>
<dbReference type="InterPro" id="IPR032675">
    <property type="entry name" value="LRR_dom_sf"/>
</dbReference>
<dbReference type="OrthoDB" id="3543113at2759"/>
<keyword evidence="2" id="KW-1185">Reference proteome</keyword>
<evidence type="ECO:0000313" key="1">
    <source>
        <dbReference type="EMBL" id="TEB32538.1"/>
    </source>
</evidence>
<sequence length="278" mass="31590">MAASEAAAQSAAACRADLTSFSALRSLTIRSWTFFYAGSVLEFLPPRCKLEHLEVTCPRDIHPDECQTVIDAIQHYCNPQSLRSIEFYDCTDPDVRLNPEPLDVDPGNDEDDEDSGDDVDIWKLSQFTKLATLIIRWGGEMRLRREDIPKLVETWPYLEHLDLCSIQYSDGRIPAFDHNDVLKIVQRLPSLHFLGLRFDATQLPREQTTASSTSPPRLLTLRVGESPISSPSRVVKFLNDNFPRLKGLDTQYISPPSRQVPTMLDKRWAQVTKSLFQV</sequence>
<dbReference type="EMBL" id="QPFP01000015">
    <property type="protein sequence ID" value="TEB32538.1"/>
    <property type="molecule type" value="Genomic_DNA"/>
</dbReference>
<name>A0A4Y7TF14_COPMI</name>
<dbReference type="AlphaFoldDB" id="A0A4Y7TF14"/>
<dbReference type="SUPFAM" id="SSF52047">
    <property type="entry name" value="RNI-like"/>
    <property type="match status" value="1"/>
</dbReference>
<protein>
    <recommendedName>
        <fullName evidence="3">F-box domain-containing protein</fullName>
    </recommendedName>
</protein>
<gene>
    <name evidence="1" type="ORF">FA13DRAFT_1709075</name>
</gene>
<proteinExistence type="predicted"/>
<evidence type="ECO:0000313" key="2">
    <source>
        <dbReference type="Proteomes" id="UP000298030"/>
    </source>
</evidence>